<evidence type="ECO:0000313" key="4">
    <source>
        <dbReference type="Proteomes" id="UP000326396"/>
    </source>
</evidence>
<dbReference type="OrthoDB" id="1915670at2759"/>
<evidence type="ECO:0000313" key="3">
    <source>
        <dbReference type="EMBL" id="KAD4385384.1"/>
    </source>
</evidence>
<keyword evidence="1" id="KW-0175">Coiled coil</keyword>
<dbReference type="AlphaFoldDB" id="A0A5N6N591"/>
<keyword evidence="4" id="KW-1185">Reference proteome</keyword>
<dbReference type="EMBL" id="SZYD01000013">
    <property type="protein sequence ID" value="KAD4385384.1"/>
    <property type="molecule type" value="Genomic_DNA"/>
</dbReference>
<gene>
    <name evidence="3" type="ORF">E3N88_25552</name>
</gene>
<feature type="coiled-coil region" evidence="1">
    <location>
        <begin position="141"/>
        <end position="178"/>
    </location>
</feature>
<accession>A0A5N6N591</accession>
<dbReference type="GO" id="GO:0008017">
    <property type="term" value="F:microtubule binding"/>
    <property type="evidence" value="ECO:0007669"/>
    <property type="project" value="InterPro"/>
</dbReference>
<evidence type="ECO:0000256" key="1">
    <source>
        <dbReference type="SAM" id="Coils"/>
    </source>
</evidence>
<dbReference type="GO" id="GO:0010497">
    <property type="term" value="P:plasmodesmata-mediated intercellular transport"/>
    <property type="evidence" value="ECO:0007669"/>
    <property type="project" value="InterPro"/>
</dbReference>
<feature type="coiled-coil region" evidence="1">
    <location>
        <begin position="203"/>
        <end position="251"/>
    </location>
</feature>
<dbReference type="PANTHER" id="PTHR35502">
    <property type="entry name" value="PROTEIN MICROTUBULE BINDING PROTEIN 2C"/>
    <property type="match status" value="1"/>
</dbReference>
<dbReference type="PANTHER" id="PTHR35502:SF2">
    <property type="entry name" value="PROTEIN MICROTUBULE BINDING PROTEIN 2C"/>
    <property type="match status" value="1"/>
</dbReference>
<dbReference type="Proteomes" id="UP000326396">
    <property type="component" value="Linkage Group LG3"/>
</dbReference>
<reference evidence="3 4" key="1">
    <citation type="submission" date="2019-05" db="EMBL/GenBank/DDBJ databases">
        <title>Mikania micrantha, genome provides insights into the molecular mechanism of rapid growth.</title>
        <authorList>
            <person name="Liu B."/>
        </authorList>
    </citation>
    <scope>NUCLEOTIDE SEQUENCE [LARGE SCALE GENOMIC DNA]</scope>
    <source>
        <strain evidence="3">NLD-2019</strain>
        <tissue evidence="3">Leaf</tissue>
    </source>
</reference>
<organism evidence="3 4">
    <name type="scientific">Mikania micrantha</name>
    <name type="common">bitter vine</name>
    <dbReference type="NCBI Taxonomy" id="192012"/>
    <lineage>
        <taxon>Eukaryota</taxon>
        <taxon>Viridiplantae</taxon>
        <taxon>Streptophyta</taxon>
        <taxon>Embryophyta</taxon>
        <taxon>Tracheophyta</taxon>
        <taxon>Spermatophyta</taxon>
        <taxon>Magnoliopsida</taxon>
        <taxon>eudicotyledons</taxon>
        <taxon>Gunneridae</taxon>
        <taxon>Pentapetalae</taxon>
        <taxon>asterids</taxon>
        <taxon>campanulids</taxon>
        <taxon>Asterales</taxon>
        <taxon>Asteraceae</taxon>
        <taxon>Asteroideae</taxon>
        <taxon>Heliantheae alliance</taxon>
        <taxon>Eupatorieae</taxon>
        <taxon>Mikania</taxon>
    </lineage>
</organism>
<protein>
    <submittedName>
        <fullName evidence="3">Uncharacterized protein</fullName>
    </submittedName>
</protein>
<comment type="caution">
    <text evidence="3">The sequence shown here is derived from an EMBL/GenBank/DDBJ whole genome shotgun (WGS) entry which is preliminary data.</text>
</comment>
<name>A0A5N6N591_9ASTR</name>
<dbReference type="InterPro" id="IPR040289">
    <property type="entry name" value="MBP2C"/>
</dbReference>
<proteinExistence type="predicted"/>
<feature type="region of interest" description="Disordered" evidence="2">
    <location>
        <begin position="27"/>
        <end position="49"/>
    </location>
</feature>
<sequence length="365" mass="40865">MYHQSSQHFDLEQDNAALGFGGGEQTSWLSGEDLRPSSPSHHRNLSAFSNSTANNVDRRLYDDLVQMVPLVQSLIERKGNSSYTRRGSMIYTKTPSRESISNKMTEGKIRNAQSNLGKKYSENGGNEPAGGGDGVSIFSSNAILTKEREELVELREKVEDLQRQLMEKDEFLKAAEASKNEMNSVHSMLSEVKKQAAEKDALLRSTQAQLADLKIKLADKQAAVEKLQWEAMTSNKKVEKLQEDLNAFQGERSSYTLLFEGLSDEHFILQDQDYDVNQHGGPLPEIVSYVPLDTTPLVPRSLQDLCSKLVYDMQDDIDELEISQMEEAQETYMAAVAAAKEKQDEESITIAANARLHLQSLVLRS</sequence>
<evidence type="ECO:0000256" key="2">
    <source>
        <dbReference type="SAM" id="MobiDB-lite"/>
    </source>
</evidence>